<name>A0ABW6C1P0_9BACT</name>
<evidence type="ECO:0000313" key="3">
    <source>
        <dbReference type="Proteomes" id="UP001597641"/>
    </source>
</evidence>
<dbReference type="SUPFAM" id="SSF82771">
    <property type="entry name" value="GIY-YIG endonuclease"/>
    <property type="match status" value="1"/>
</dbReference>
<sequence length="95" mass="11901">MLHQYRGWRYVKENRSYFLYLIFDSDTCVYIGETSNIFWRVVKHKDKCSDDSVIYLQEYQDKEEVLRREKHYIRMLKPKFNSRYCQINQLELFQL</sequence>
<proteinExistence type="predicted"/>
<dbReference type="RefSeq" id="WP_377488253.1">
    <property type="nucleotide sequence ID" value="NZ_JBHUOX010000018.1"/>
</dbReference>
<keyword evidence="3" id="KW-1185">Reference proteome</keyword>
<dbReference type="Gene3D" id="3.40.1440.10">
    <property type="entry name" value="GIY-YIG endonuclease"/>
    <property type="match status" value="1"/>
</dbReference>
<comment type="caution">
    <text evidence="2">The sequence shown here is derived from an EMBL/GenBank/DDBJ whole genome shotgun (WGS) entry which is preliminary data.</text>
</comment>
<protein>
    <submittedName>
        <fullName evidence="2">GIY-YIG nuclease family protein</fullName>
    </submittedName>
</protein>
<dbReference type="Pfam" id="PF01541">
    <property type="entry name" value="GIY-YIG"/>
    <property type="match status" value="1"/>
</dbReference>
<dbReference type="InterPro" id="IPR035901">
    <property type="entry name" value="GIY-YIG_endonuc_sf"/>
</dbReference>
<feature type="domain" description="GIY-YIG" evidence="1">
    <location>
        <begin position="17"/>
        <end position="81"/>
    </location>
</feature>
<organism evidence="2 3">
    <name type="scientific">Pontibacter toksunensis</name>
    <dbReference type="NCBI Taxonomy" id="1332631"/>
    <lineage>
        <taxon>Bacteria</taxon>
        <taxon>Pseudomonadati</taxon>
        <taxon>Bacteroidota</taxon>
        <taxon>Cytophagia</taxon>
        <taxon>Cytophagales</taxon>
        <taxon>Hymenobacteraceae</taxon>
        <taxon>Pontibacter</taxon>
    </lineage>
</organism>
<evidence type="ECO:0000313" key="2">
    <source>
        <dbReference type="EMBL" id="MFD3002584.1"/>
    </source>
</evidence>
<evidence type="ECO:0000259" key="1">
    <source>
        <dbReference type="Pfam" id="PF01541"/>
    </source>
</evidence>
<reference evidence="3" key="1">
    <citation type="journal article" date="2019" name="Int. J. Syst. Evol. Microbiol.">
        <title>The Global Catalogue of Microorganisms (GCM) 10K type strain sequencing project: providing services to taxonomists for standard genome sequencing and annotation.</title>
        <authorList>
            <consortium name="The Broad Institute Genomics Platform"/>
            <consortium name="The Broad Institute Genome Sequencing Center for Infectious Disease"/>
            <person name="Wu L."/>
            <person name="Ma J."/>
        </authorList>
    </citation>
    <scope>NUCLEOTIDE SEQUENCE [LARGE SCALE GENOMIC DNA]</scope>
    <source>
        <strain evidence="3">KCTC 23984</strain>
    </source>
</reference>
<dbReference type="InterPro" id="IPR000305">
    <property type="entry name" value="GIY-YIG_endonuc"/>
</dbReference>
<dbReference type="EMBL" id="JBHUOX010000018">
    <property type="protein sequence ID" value="MFD3002584.1"/>
    <property type="molecule type" value="Genomic_DNA"/>
</dbReference>
<gene>
    <name evidence="2" type="ORF">ACFS7Z_19590</name>
</gene>
<accession>A0ABW6C1P0</accession>
<dbReference type="Proteomes" id="UP001597641">
    <property type="component" value="Unassembled WGS sequence"/>
</dbReference>